<evidence type="ECO:0000256" key="3">
    <source>
        <dbReference type="ARBA" id="ARBA00022502"/>
    </source>
</evidence>
<evidence type="ECO:0000256" key="1">
    <source>
        <dbReference type="ARBA" id="ARBA00004477"/>
    </source>
</evidence>
<dbReference type="OrthoDB" id="17366at2759"/>
<proteinExistence type="predicted"/>
<evidence type="ECO:0000256" key="4">
    <source>
        <dbReference type="ARBA" id="ARBA00022692"/>
    </source>
</evidence>
<dbReference type="UniPathway" id="UPA00196"/>
<name>A0A7R9KPX1_9ACAR</name>
<reference evidence="9" key="1">
    <citation type="submission" date="2020-11" db="EMBL/GenBank/DDBJ databases">
        <authorList>
            <person name="Tran Van P."/>
        </authorList>
    </citation>
    <scope>NUCLEOTIDE SEQUENCE</scope>
</reference>
<evidence type="ECO:0000256" key="5">
    <source>
        <dbReference type="ARBA" id="ARBA00022824"/>
    </source>
</evidence>
<evidence type="ECO:0000313" key="10">
    <source>
        <dbReference type="Proteomes" id="UP000759131"/>
    </source>
</evidence>
<keyword evidence="5" id="KW-0256">Endoplasmic reticulum</keyword>
<evidence type="ECO:0000256" key="6">
    <source>
        <dbReference type="ARBA" id="ARBA00022989"/>
    </source>
</evidence>
<dbReference type="Pfam" id="PF06699">
    <property type="entry name" value="PIG-F"/>
    <property type="match status" value="1"/>
</dbReference>
<evidence type="ECO:0000256" key="7">
    <source>
        <dbReference type="ARBA" id="ARBA00023136"/>
    </source>
</evidence>
<organism evidence="9">
    <name type="scientific">Medioppia subpectinata</name>
    <dbReference type="NCBI Taxonomy" id="1979941"/>
    <lineage>
        <taxon>Eukaryota</taxon>
        <taxon>Metazoa</taxon>
        <taxon>Ecdysozoa</taxon>
        <taxon>Arthropoda</taxon>
        <taxon>Chelicerata</taxon>
        <taxon>Arachnida</taxon>
        <taxon>Acari</taxon>
        <taxon>Acariformes</taxon>
        <taxon>Sarcoptiformes</taxon>
        <taxon>Oribatida</taxon>
        <taxon>Brachypylina</taxon>
        <taxon>Oppioidea</taxon>
        <taxon>Oppiidae</taxon>
        <taxon>Medioppia</taxon>
    </lineage>
</organism>
<accession>A0A7R9KPX1</accession>
<sequence length="395" mass="45051">MAVMAMKGLNGLVVYNSLRDFNIISTIVSILKSIGVYYVLVVLLGAPILSQKLNTLYLSVLLTSLTTIPILVYCKHNNIQNLMNNLNYLRIEAKAENVIVKTSVLTVMGSWFGAFPLALDWMQPWQEWPECRIRLLEANVLSLRKTVSDARHGLETSISDLKKNESKQKDCKERQKKLRAKISDANEYLIRRQKDTIKRNENKNNCELLIKELVQQRVKQLTTYIFPINTREVMPETNDYRSILHSETSPLLETISISMPTINYTVIEPWICGNGDYSAFTLFGNNENPNFPNRDSSFRNASLDDLGAVWQVLQQVELNSNHGLGISLLDDLCLIDETEDNGNDQNDENLMIEYDWVENNIPDLQLNNDAQQTSYASGVISTFTSMWRIATMANR</sequence>
<keyword evidence="4 8" id="KW-0812">Transmembrane</keyword>
<feature type="transmembrane region" description="Helical" evidence="8">
    <location>
        <begin position="21"/>
        <end position="49"/>
    </location>
</feature>
<dbReference type="EMBL" id="OC858824">
    <property type="protein sequence ID" value="CAD7626894.1"/>
    <property type="molecule type" value="Genomic_DNA"/>
</dbReference>
<evidence type="ECO:0000256" key="8">
    <source>
        <dbReference type="SAM" id="Phobius"/>
    </source>
</evidence>
<dbReference type="GO" id="GO:0006506">
    <property type="term" value="P:GPI anchor biosynthetic process"/>
    <property type="evidence" value="ECO:0007669"/>
    <property type="project" value="UniProtKB-UniPathway"/>
</dbReference>
<dbReference type="GO" id="GO:0005789">
    <property type="term" value="C:endoplasmic reticulum membrane"/>
    <property type="evidence" value="ECO:0007669"/>
    <property type="project" value="UniProtKB-SubCell"/>
</dbReference>
<comment type="subcellular location">
    <subcellularLocation>
        <location evidence="1">Endoplasmic reticulum membrane</location>
        <topology evidence="1">Multi-pass membrane protein</topology>
    </subcellularLocation>
</comment>
<feature type="transmembrane region" description="Helical" evidence="8">
    <location>
        <begin position="55"/>
        <end position="74"/>
    </location>
</feature>
<comment type="pathway">
    <text evidence="2">Glycolipid biosynthesis; glycosylphosphatidylinositol-anchor biosynthesis.</text>
</comment>
<dbReference type="EMBL" id="CAJPIZ010004249">
    <property type="protein sequence ID" value="CAG2107324.1"/>
    <property type="molecule type" value="Genomic_DNA"/>
</dbReference>
<keyword evidence="10" id="KW-1185">Reference proteome</keyword>
<dbReference type="InterPro" id="IPR009580">
    <property type="entry name" value="GPI_biosynthesis_protein_Pig-F"/>
</dbReference>
<gene>
    <name evidence="9" type="ORF">OSB1V03_LOCUS7326</name>
</gene>
<keyword evidence="3" id="KW-0337">GPI-anchor biosynthesis</keyword>
<keyword evidence="6 8" id="KW-1133">Transmembrane helix</keyword>
<dbReference type="Proteomes" id="UP000759131">
    <property type="component" value="Unassembled WGS sequence"/>
</dbReference>
<evidence type="ECO:0000313" key="9">
    <source>
        <dbReference type="EMBL" id="CAD7626894.1"/>
    </source>
</evidence>
<protein>
    <submittedName>
        <fullName evidence="9">Uncharacterized protein</fullName>
    </submittedName>
</protein>
<evidence type="ECO:0000256" key="2">
    <source>
        <dbReference type="ARBA" id="ARBA00004687"/>
    </source>
</evidence>
<keyword evidence="7 8" id="KW-0472">Membrane</keyword>
<dbReference type="AlphaFoldDB" id="A0A7R9KPX1"/>